<reference evidence="2 3" key="1">
    <citation type="submission" date="2020-02" db="EMBL/GenBank/DDBJ databases">
        <title>Draft genome sequence of Haematococcus lacustris strain NIES-144.</title>
        <authorList>
            <person name="Morimoto D."/>
            <person name="Nakagawa S."/>
            <person name="Yoshida T."/>
            <person name="Sawayama S."/>
        </authorList>
    </citation>
    <scope>NUCLEOTIDE SEQUENCE [LARGE SCALE GENOMIC DNA]</scope>
    <source>
        <strain evidence="2 3">NIES-144</strain>
    </source>
</reference>
<accession>A0A699ZR65</accession>
<evidence type="ECO:0000313" key="3">
    <source>
        <dbReference type="Proteomes" id="UP000485058"/>
    </source>
</evidence>
<feature type="non-terminal residue" evidence="2">
    <location>
        <position position="1"/>
    </location>
</feature>
<feature type="non-terminal residue" evidence="2">
    <location>
        <position position="104"/>
    </location>
</feature>
<comment type="caution">
    <text evidence="2">The sequence shown here is derived from an EMBL/GenBank/DDBJ whole genome shotgun (WGS) entry which is preliminary data.</text>
</comment>
<sequence length="104" mass="10803">LQDIASSPDRPLLQPLPSLPASTQASIGSAAGDIALSTQYAVNSNTSSLSRSVIEVEEELSATQPPTTLLRTLASNTSQRHRMSHMGMLPGVPEDSCKAASSIG</sequence>
<name>A0A699ZR65_HAELA</name>
<dbReference type="Proteomes" id="UP000485058">
    <property type="component" value="Unassembled WGS sequence"/>
</dbReference>
<feature type="compositionally biased region" description="Low complexity" evidence="1">
    <location>
        <begin position="1"/>
        <end position="22"/>
    </location>
</feature>
<feature type="region of interest" description="Disordered" evidence="1">
    <location>
        <begin position="1"/>
        <end position="25"/>
    </location>
</feature>
<evidence type="ECO:0000256" key="1">
    <source>
        <dbReference type="SAM" id="MobiDB-lite"/>
    </source>
</evidence>
<evidence type="ECO:0000313" key="2">
    <source>
        <dbReference type="EMBL" id="GFH25173.1"/>
    </source>
</evidence>
<gene>
    <name evidence="2" type="ORF">HaLaN_23097</name>
</gene>
<protein>
    <submittedName>
        <fullName evidence="2">Uncharacterized protein</fullName>
    </submittedName>
</protein>
<organism evidence="2 3">
    <name type="scientific">Haematococcus lacustris</name>
    <name type="common">Green alga</name>
    <name type="synonym">Haematococcus pluvialis</name>
    <dbReference type="NCBI Taxonomy" id="44745"/>
    <lineage>
        <taxon>Eukaryota</taxon>
        <taxon>Viridiplantae</taxon>
        <taxon>Chlorophyta</taxon>
        <taxon>core chlorophytes</taxon>
        <taxon>Chlorophyceae</taxon>
        <taxon>CS clade</taxon>
        <taxon>Chlamydomonadales</taxon>
        <taxon>Haematococcaceae</taxon>
        <taxon>Haematococcus</taxon>
    </lineage>
</organism>
<feature type="region of interest" description="Disordered" evidence="1">
    <location>
        <begin position="75"/>
        <end position="104"/>
    </location>
</feature>
<dbReference type="AlphaFoldDB" id="A0A699ZR65"/>
<dbReference type="EMBL" id="BLLF01002741">
    <property type="protein sequence ID" value="GFH25173.1"/>
    <property type="molecule type" value="Genomic_DNA"/>
</dbReference>
<proteinExistence type="predicted"/>
<keyword evidence="3" id="KW-1185">Reference proteome</keyword>